<reference evidence="9 10" key="1">
    <citation type="submission" date="2019-07" db="EMBL/GenBank/DDBJ databases">
        <title>Genomic Encyclopedia of Archaeal and Bacterial Type Strains, Phase II (KMG-II): from individual species to whole genera.</title>
        <authorList>
            <person name="Goeker M."/>
        </authorList>
    </citation>
    <scope>NUCLEOTIDE SEQUENCE [LARGE SCALE GENOMIC DNA]</scope>
    <source>
        <strain evidence="9 10">ATCC BAA-1139</strain>
    </source>
</reference>
<keyword evidence="7" id="KW-0998">Cell outer membrane</keyword>
<comment type="similarity">
    <text evidence="2">Belongs to the outer membrane factor (OMF) (TC 1.B.17) family.</text>
</comment>
<evidence type="ECO:0000256" key="1">
    <source>
        <dbReference type="ARBA" id="ARBA00004442"/>
    </source>
</evidence>
<gene>
    <name evidence="9" type="ORF">JN12_00995</name>
</gene>
<dbReference type="GO" id="GO:0009279">
    <property type="term" value="C:cell outer membrane"/>
    <property type="evidence" value="ECO:0007669"/>
    <property type="project" value="UniProtKB-SubCell"/>
</dbReference>
<protein>
    <submittedName>
        <fullName evidence="9">Cobalt-zinc-cadmium efflux system outer membrane protein</fullName>
    </submittedName>
</protein>
<dbReference type="RefSeq" id="WP_145019085.1">
    <property type="nucleotide sequence ID" value="NZ_VLLN01000004.1"/>
</dbReference>
<comment type="subcellular location">
    <subcellularLocation>
        <location evidence="1">Cell outer membrane</location>
    </subcellularLocation>
</comment>
<evidence type="ECO:0000256" key="7">
    <source>
        <dbReference type="ARBA" id="ARBA00023237"/>
    </source>
</evidence>
<sequence>MYRLPQRKIALTVTLAFLLLPAAHALAETAPAPTQAPPPAASPPHKVTFHDYLTAVEQNSLDLQNQRENVTSAKAGISIAGVRPDPQLTAGIASLELNPSNRDNAALATTAGLAITVETAGKRGKRIRAAQSNVKLTEANVRAFVRDLGTQSAAAFVEACRTRDALARKESSLTSFQEVVRANEIRYKVGDIGMLELRQSRVEADRFRTDVTSARADASAAAENLSAPLGIRFVELFPGGVVDCELKREPLRSPLDELIRQALENRDDVRVARVTVENARDNLHLARANRWVDPTVNIGVTHTPQVQSVFDSAGNVTNSPTLASSTTLGLTVTIPIPFSRLQRGELVQAETAVTQAELQLRSTLLKAETEVRATHAQYRAAATNVQSYADHVLADADHVLDGKRTSYRKGAASLLELLDAQRTADDVHLGYLQALADLANATVRLQLSAGMRPEL</sequence>
<dbReference type="AlphaFoldDB" id="A0A562WQD7"/>
<dbReference type="OrthoDB" id="9814032at2"/>
<evidence type="ECO:0000256" key="5">
    <source>
        <dbReference type="ARBA" id="ARBA00022692"/>
    </source>
</evidence>
<dbReference type="PANTHER" id="PTHR30026:SF20">
    <property type="entry name" value="OUTER MEMBRANE PROTEIN TOLC"/>
    <property type="match status" value="1"/>
</dbReference>
<keyword evidence="5" id="KW-0812">Transmembrane</keyword>
<dbReference type="Gene3D" id="1.20.1600.10">
    <property type="entry name" value="Outer membrane efflux proteins (OEP)"/>
    <property type="match status" value="1"/>
</dbReference>
<dbReference type="SUPFAM" id="SSF56954">
    <property type="entry name" value="Outer membrane efflux proteins (OEP)"/>
    <property type="match status" value="1"/>
</dbReference>
<evidence type="ECO:0000256" key="3">
    <source>
        <dbReference type="ARBA" id="ARBA00022448"/>
    </source>
</evidence>
<dbReference type="Pfam" id="PF02321">
    <property type="entry name" value="OEP"/>
    <property type="match status" value="2"/>
</dbReference>
<feature type="signal peptide" evidence="8">
    <location>
        <begin position="1"/>
        <end position="27"/>
    </location>
</feature>
<keyword evidence="4" id="KW-1134">Transmembrane beta strand</keyword>
<dbReference type="Proteomes" id="UP000319449">
    <property type="component" value="Unassembled WGS sequence"/>
</dbReference>
<accession>A0A562WQD7</accession>
<feature type="chain" id="PRO_5021960222" evidence="8">
    <location>
        <begin position="28"/>
        <end position="455"/>
    </location>
</feature>
<keyword evidence="6" id="KW-0472">Membrane</keyword>
<keyword evidence="8" id="KW-0732">Signal</keyword>
<proteinExistence type="inferred from homology"/>
<evidence type="ECO:0000256" key="2">
    <source>
        <dbReference type="ARBA" id="ARBA00007613"/>
    </source>
</evidence>
<organism evidence="9 10">
    <name type="scientific">Geobacter argillaceus</name>
    <dbReference type="NCBI Taxonomy" id="345631"/>
    <lineage>
        <taxon>Bacteria</taxon>
        <taxon>Pseudomonadati</taxon>
        <taxon>Thermodesulfobacteriota</taxon>
        <taxon>Desulfuromonadia</taxon>
        <taxon>Geobacterales</taxon>
        <taxon>Geobacteraceae</taxon>
        <taxon>Geobacter</taxon>
    </lineage>
</organism>
<dbReference type="GO" id="GO:0015288">
    <property type="term" value="F:porin activity"/>
    <property type="evidence" value="ECO:0007669"/>
    <property type="project" value="TreeGrafter"/>
</dbReference>
<evidence type="ECO:0000313" key="10">
    <source>
        <dbReference type="Proteomes" id="UP000319449"/>
    </source>
</evidence>
<evidence type="ECO:0000256" key="8">
    <source>
        <dbReference type="SAM" id="SignalP"/>
    </source>
</evidence>
<evidence type="ECO:0000256" key="4">
    <source>
        <dbReference type="ARBA" id="ARBA00022452"/>
    </source>
</evidence>
<comment type="caution">
    <text evidence="9">The sequence shown here is derived from an EMBL/GenBank/DDBJ whole genome shotgun (WGS) entry which is preliminary data.</text>
</comment>
<evidence type="ECO:0000256" key="6">
    <source>
        <dbReference type="ARBA" id="ARBA00023136"/>
    </source>
</evidence>
<evidence type="ECO:0000313" key="9">
    <source>
        <dbReference type="EMBL" id="TWJ32553.1"/>
    </source>
</evidence>
<dbReference type="GO" id="GO:0015562">
    <property type="term" value="F:efflux transmembrane transporter activity"/>
    <property type="evidence" value="ECO:0007669"/>
    <property type="project" value="InterPro"/>
</dbReference>
<keyword evidence="3" id="KW-0813">Transport</keyword>
<dbReference type="GO" id="GO:1990281">
    <property type="term" value="C:efflux pump complex"/>
    <property type="evidence" value="ECO:0007669"/>
    <property type="project" value="TreeGrafter"/>
</dbReference>
<dbReference type="PANTHER" id="PTHR30026">
    <property type="entry name" value="OUTER MEMBRANE PROTEIN TOLC"/>
    <property type="match status" value="1"/>
</dbReference>
<keyword evidence="10" id="KW-1185">Reference proteome</keyword>
<name>A0A562WQD7_9BACT</name>
<dbReference type="InterPro" id="IPR051906">
    <property type="entry name" value="TolC-like"/>
</dbReference>
<dbReference type="EMBL" id="VLLN01000004">
    <property type="protein sequence ID" value="TWJ32553.1"/>
    <property type="molecule type" value="Genomic_DNA"/>
</dbReference>
<dbReference type="InterPro" id="IPR003423">
    <property type="entry name" value="OMP_efflux"/>
</dbReference>